<name>A0A7X5LMJ5_9ALTE</name>
<dbReference type="Proteomes" id="UP000470213">
    <property type="component" value="Unassembled WGS sequence"/>
</dbReference>
<feature type="domain" description="GmrSD restriction endonucleases C-terminal" evidence="2">
    <location>
        <begin position="124"/>
        <end position="221"/>
    </location>
</feature>
<reference evidence="3 4" key="1">
    <citation type="submission" date="2020-01" db="EMBL/GenBank/DDBJ databases">
        <authorList>
            <person name="Chen J."/>
            <person name="Zhu S."/>
            <person name="Yang J."/>
        </authorList>
    </citation>
    <scope>NUCLEOTIDE SEQUENCE [LARGE SCALE GENOMIC DNA]</scope>
    <source>
        <strain evidence="3 4">345S023</strain>
    </source>
</reference>
<dbReference type="EMBL" id="JAAAWN010000012">
    <property type="protein sequence ID" value="NDV91669.1"/>
    <property type="molecule type" value="Genomic_DNA"/>
</dbReference>
<dbReference type="RefSeq" id="WP_163085606.1">
    <property type="nucleotide sequence ID" value="NZ_JAAAWN010000012.1"/>
</dbReference>
<keyword evidence="4" id="KW-1185">Reference proteome</keyword>
<feature type="chain" id="PRO_5031302337" evidence="1">
    <location>
        <begin position="23"/>
        <end position="240"/>
    </location>
</feature>
<sequence length="240" mass="27400">MKSVVTALTISCFAITLSQSHAAQHINVVKKSSSGICHDIDSRWYSKLKRFKVYATIDTCLAKGGRMYSGYRVTNGEGIDSEYSRDLFPHWVDDDKDCQDTRAEVLITQSSIPVVFTDKSNCQVTTGAWYDPYTDKVYYDDDDLDIDHIVPLKWAYEHGADDWPLALRREFANAPINTIAVYSRANRSKGAKGPSTWMPSNHSYRCKYLDKFIKITEVFKLEFKPRERRVINNQLAACAD</sequence>
<accession>A0A7X5LMJ5</accession>
<feature type="signal peptide" evidence="1">
    <location>
        <begin position="1"/>
        <end position="22"/>
    </location>
</feature>
<evidence type="ECO:0000256" key="1">
    <source>
        <dbReference type="SAM" id="SignalP"/>
    </source>
</evidence>
<dbReference type="InterPro" id="IPR011089">
    <property type="entry name" value="GmrSD_C"/>
</dbReference>
<dbReference type="Pfam" id="PF07510">
    <property type="entry name" value="GmrSD_C"/>
    <property type="match status" value="1"/>
</dbReference>
<protein>
    <submittedName>
        <fullName evidence="3">DUF1524 domain-containing protein</fullName>
    </submittedName>
</protein>
<comment type="caution">
    <text evidence="3">The sequence shown here is derived from an EMBL/GenBank/DDBJ whole genome shotgun (WGS) entry which is preliminary data.</text>
</comment>
<organism evidence="3 4">
    <name type="scientific">Alteromonas profundi</name>
    <dbReference type="NCBI Taxonomy" id="2696062"/>
    <lineage>
        <taxon>Bacteria</taxon>
        <taxon>Pseudomonadati</taxon>
        <taxon>Pseudomonadota</taxon>
        <taxon>Gammaproteobacteria</taxon>
        <taxon>Alteromonadales</taxon>
        <taxon>Alteromonadaceae</taxon>
        <taxon>Alteromonas/Salinimonas group</taxon>
        <taxon>Alteromonas</taxon>
    </lineage>
</organism>
<keyword evidence="1" id="KW-0732">Signal</keyword>
<dbReference type="PANTHER" id="PTHR24094">
    <property type="entry name" value="SECRETED PROTEIN"/>
    <property type="match status" value="1"/>
</dbReference>
<evidence type="ECO:0000313" key="3">
    <source>
        <dbReference type="EMBL" id="NDV91669.1"/>
    </source>
</evidence>
<proteinExistence type="predicted"/>
<evidence type="ECO:0000259" key="2">
    <source>
        <dbReference type="Pfam" id="PF07510"/>
    </source>
</evidence>
<dbReference type="PANTHER" id="PTHR24094:SF15">
    <property type="entry name" value="AMP-DEPENDENT SYNTHETASE_LIGASE DOMAIN-CONTAINING PROTEIN-RELATED"/>
    <property type="match status" value="1"/>
</dbReference>
<dbReference type="AlphaFoldDB" id="A0A7X5LMJ5"/>
<evidence type="ECO:0000313" key="4">
    <source>
        <dbReference type="Proteomes" id="UP000470213"/>
    </source>
</evidence>
<gene>
    <name evidence="3" type="ORF">GTH32_10790</name>
</gene>